<feature type="compositionally biased region" description="Basic residues" evidence="7">
    <location>
        <begin position="48"/>
        <end position="58"/>
    </location>
</feature>
<evidence type="ECO:0000259" key="8">
    <source>
        <dbReference type="Pfam" id="PF02229"/>
    </source>
</evidence>
<keyword evidence="3" id="KW-0805">Transcription regulation</keyword>
<organism evidence="9">
    <name type="scientific">Heterosigma akashiwo</name>
    <name type="common">Chromophytic alga</name>
    <name type="synonym">Heterosigma carterae</name>
    <dbReference type="NCBI Taxonomy" id="2829"/>
    <lineage>
        <taxon>Eukaryota</taxon>
        <taxon>Sar</taxon>
        <taxon>Stramenopiles</taxon>
        <taxon>Ochrophyta</taxon>
        <taxon>Raphidophyceae</taxon>
        <taxon>Chattonellales</taxon>
        <taxon>Chattonellaceae</taxon>
        <taxon>Heterosigma</taxon>
    </lineage>
</organism>
<feature type="compositionally biased region" description="Acidic residues" evidence="7">
    <location>
        <begin position="12"/>
        <end position="43"/>
    </location>
</feature>
<evidence type="ECO:0000256" key="6">
    <source>
        <dbReference type="ARBA" id="ARBA00023242"/>
    </source>
</evidence>
<dbReference type="Pfam" id="PF02229">
    <property type="entry name" value="PC4"/>
    <property type="match status" value="2"/>
</dbReference>
<gene>
    <name evidence="9" type="ORF">HAKA00212_LOCUS17185</name>
</gene>
<dbReference type="AlphaFoldDB" id="A0A6V2VRM3"/>
<name>A0A6V2VRM3_HETAK</name>
<dbReference type="EMBL" id="HBIU01037448">
    <property type="protein sequence ID" value="CAE0638402.1"/>
    <property type="molecule type" value="Transcribed_RNA"/>
</dbReference>
<reference evidence="9" key="1">
    <citation type="submission" date="2021-01" db="EMBL/GenBank/DDBJ databases">
        <authorList>
            <person name="Corre E."/>
            <person name="Pelletier E."/>
            <person name="Niang G."/>
            <person name="Scheremetjew M."/>
            <person name="Finn R."/>
            <person name="Kale V."/>
            <person name="Holt S."/>
            <person name="Cochrane G."/>
            <person name="Meng A."/>
            <person name="Brown T."/>
            <person name="Cohen L."/>
        </authorList>
    </citation>
    <scope>NUCLEOTIDE SEQUENCE</scope>
    <source>
        <strain evidence="9">CCMP3107</strain>
    </source>
</reference>
<dbReference type="PANTHER" id="PTHR13215">
    <property type="entry name" value="RNA POLYMERASE II TRANSCRIPTIONAL COACTIVATOR"/>
    <property type="match status" value="1"/>
</dbReference>
<dbReference type="GO" id="GO:0005634">
    <property type="term" value="C:nucleus"/>
    <property type="evidence" value="ECO:0007669"/>
    <property type="project" value="UniProtKB-SubCell"/>
</dbReference>
<dbReference type="GO" id="GO:0060261">
    <property type="term" value="P:positive regulation of transcription initiation by RNA polymerase II"/>
    <property type="evidence" value="ECO:0007669"/>
    <property type="project" value="InterPro"/>
</dbReference>
<proteinExistence type="inferred from homology"/>
<sequence>MSSKKKRVADGSESESDQEEEFEPEEEKEDGGSAEEQLSDSAEEEKPKKRPAKKKAKASAKSSENRPSKKVKKAEETEFVFELSKMRKCTVGTFKGMVLVNIREYYIDKNSGEEKPGYKGLALQANQWASLMTRVSDIDAAAQSSEEVKFDLGGKKKCSVREFKGKTLVDLREYYEDKNTGEEKPGKKGISLSTEQWLALKDAADDIDEAVKMFS</sequence>
<dbReference type="SUPFAM" id="SSF54447">
    <property type="entry name" value="ssDNA-binding transcriptional regulator domain"/>
    <property type="match status" value="2"/>
</dbReference>
<evidence type="ECO:0000313" key="9">
    <source>
        <dbReference type="EMBL" id="CAE0638402.1"/>
    </source>
</evidence>
<dbReference type="GO" id="GO:0003713">
    <property type="term" value="F:transcription coactivator activity"/>
    <property type="evidence" value="ECO:0007669"/>
    <property type="project" value="InterPro"/>
</dbReference>
<keyword evidence="5" id="KW-0804">Transcription</keyword>
<keyword evidence="4" id="KW-0238">DNA-binding</keyword>
<evidence type="ECO:0000256" key="2">
    <source>
        <dbReference type="ARBA" id="ARBA00009001"/>
    </source>
</evidence>
<comment type="similarity">
    <text evidence="2">Belongs to the transcriptional coactivator PC4 family.</text>
</comment>
<evidence type="ECO:0000256" key="7">
    <source>
        <dbReference type="SAM" id="MobiDB-lite"/>
    </source>
</evidence>
<evidence type="ECO:0000256" key="4">
    <source>
        <dbReference type="ARBA" id="ARBA00023125"/>
    </source>
</evidence>
<feature type="domain" description="Transcriptional coactivator p15 (PC4) C-terminal" evidence="8">
    <location>
        <begin position="81"/>
        <end position="132"/>
    </location>
</feature>
<keyword evidence="6" id="KW-0539">Nucleus</keyword>
<evidence type="ECO:0000256" key="3">
    <source>
        <dbReference type="ARBA" id="ARBA00023015"/>
    </source>
</evidence>
<feature type="domain" description="Transcriptional coactivator p15 (PC4) C-terminal" evidence="8">
    <location>
        <begin position="150"/>
        <end position="203"/>
    </location>
</feature>
<comment type="subcellular location">
    <subcellularLocation>
        <location evidence="1">Nucleus</location>
    </subcellularLocation>
</comment>
<dbReference type="InterPro" id="IPR009044">
    <property type="entry name" value="ssDNA-bd_transcriptional_reg"/>
</dbReference>
<dbReference type="Gene3D" id="2.30.31.10">
    <property type="entry name" value="Transcriptional Coactivator Pc4, Chain A"/>
    <property type="match status" value="2"/>
</dbReference>
<evidence type="ECO:0000256" key="1">
    <source>
        <dbReference type="ARBA" id="ARBA00004123"/>
    </source>
</evidence>
<dbReference type="InterPro" id="IPR003173">
    <property type="entry name" value="PC4_C"/>
</dbReference>
<dbReference type="InterPro" id="IPR045125">
    <property type="entry name" value="Sub1/Tcp4-like"/>
</dbReference>
<evidence type="ECO:0000256" key="5">
    <source>
        <dbReference type="ARBA" id="ARBA00023163"/>
    </source>
</evidence>
<protein>
    <recommendedName>
        <fullName evidence="8">Transcriptional coactivator p15 (PC4) C-terminal domain-containing protein</fullName>
    </recommendedName>
</protein>
<accession>A0A6V2VRM3</accession>
<dbReference type="GO" id="GO:0003677">
    <property type="term" value="F:DNA binding"/>
    <property type="evidence" value="ECO:0007669"/>
    <property type="project" value="UniProtKB-KW"/>
</dbReference>
<feature type="region of interest" description="Disordered" evidence="7">
    <location>
        <begin position="1"/>
        <end position="75"/>
    </location>
</feature>